<comment type="caution">
    <text evidence="1">The sequence shown here is derived from an EMBL/GenBank/DDBJ whole genome shotgun (WGS) entry which is preliminary data.</text>
</comment>
<sequence length="319" mass="35475">MRNQDERRALLTELGRLGDGRGLEIGPLSRPIALRSACDVRYADIFSADVLRSRYLADPDVVGEDIPDIDFPLHDADGVQRSLRDVAARDAPYRWVLASHVIEHVPDLIGWLSDVAALLEDGGALVLAVPDRRYTFDARRPQTTVGQILDAHENGDVRPSLRAVYDHFRSVVSVPAAALWAGRVPTDDDRVHGPDVVADLLERRAHGEYVDAHVWMFTPDVFAEQVAELARLGVVDFVVTRILATSPDELEFYALLERLPRDVSAEQRAAVRSAAPDGLVVAAPDLDPDGIRTVVSAKELRLIRAKRRLFEALRPRRRD</sequence>
<dbReference type="EMBL" id="JAUSVB010000002">
    <property type="protein sequence ID" value="MDQ0373073.1"/>
    <property type="molecule type" value="Genomic_DNA"/>
</dbReference>
<dbReference type="Proteomes" id="UP001239626">
    <property type="component" value="Unassembled WGS sequence"/>
</dbReference>
<dbReference type="InterPro" id="IPR029063">
    <property type="entry name" value="SAM-dependent_MTases_sf"/>
</dbReference>
<accession>A0ABU0ED92</accession>
<evidence type="ECO:0000313" key="2">
    <source>
        <dbReference type="Proteomes" id="UP001239626"/>
    </source>
</evidence>
<dbReference type="SUPFAM" id="SSF53335">
    <property type="entry name" value="S-adenosyl-L-methionine-dependent methyltransferases"/>
    <property type="match status" value="1"/>
</dbReference>
<protein>
    <recommendedName>
        <fullName evidence="3">Methyltransferase type 12</fullName>
    </recommendedName>
</protein>
<name>A0ABU0ED92_9CELL</name>
<dbReference type="RefSeq" id="WP_307490935.1">
    <property type="nucleotide sequence ID" value="NZ_JAUSVB010000002.1"/>
</dbReference>
<organism evidence="1 2">
    <name type="scientific">Cellulomonas humilata</name>
    <dbReference type="NCBI Taxonomy" id="144055"/>
    <lineage>
        <taxon>Bacteria</taxon>
        <taxon>Bacillati</taxon>
        <taxon>Actinomycetota</taxon>
        <taxon>Actinomycetes</taxon>
        <taxon>Micrococcales</taxon>
        <taxon>Cellulomonadaceae</taxon>
        <taxon>Cellulomonas</taxon>
    </lineage>
</organism>
<dbReference type="Gene3D" id="3.40.50.150">
    <property type="entry name" value="Vaccinia Virus protein VP39"/>
    <property type="match status" value="1"/>
</dbReference>
<dbReference type="Pfam" id="PF13489">
    <property type="entry name" value="Methyltransf_23"/>
    <property type="match status" value="1"/>
</dbReference>
<keyword evidence="2" id="KW-1185">Reference proteome</keyword>
<reference evidence="1 2" key="1">
    <citation type="submission" date="2023-07" db="EMBL/GenBank/DDBJ databases">
        <title>Sorghum-associated microbial communities from plants grown in Nebraska, USA.</title>
        <authorList>
            <person name="Schachtman D."/>
        </authorList>
    </citation>
    <scope>NUCLEOTIDE SEQUENCE [LARGE SCALE GENOMIC DNA]</scope>
    <source>
        <strain evidence="1 2">BE332</strain>
    </source>
</reference>
<evidence type="ECO:0008006" key="3">
    <source>
        <dbReference type="Google" id="ProtNLM"/>
    </source>
</evidence>
<evidence type="ECO:0000313" key="1">
    <source>
        <dbReference type="EMBL" id="MDQ0373073.1"/>
    </source>
</evidence>
<gene>
    <name evidence="1" type="ORF">J2X26_001384</name>
</gene>
<proteinExistence type="predicted"/>